<dbReference type="EMBL" id="JANBPU010000095">
    <property type="protein sequence ID" value="KAJ1916675.1"/>
    <property type="molecule type" value="Genomic_DNA"/>
</dbReference>
<accession>A0A9W8DSM5</accession>
<gene>
    <name evidence="1" type="ORF">H4219_003634</name>
</gene>
<name>A0A9W8DSM5_9FUNG</name>
<sequence length="106" mass="12016">MPEYFMIDERPFTKEDFIRFLAEIEVESTNVSAILDGNKLGHINLCKTALDKIKKREVMTLEVSHKSSYTGCQTPHVFEYIPDINGSSTDSSTKGKVKAILSRIFN</sequence>
<evidence type="ECO:0000313" key="2">
    <source>
        <dbReference type="Proteomes" id="UP001150538"/>
    </source>
</evidence>
<protein>
    <submittedName>
        <fullName evidence="1">Uncharacterized protein</fullName>
    </submittedName>
</protein>
<comment type="caution">
    <text evidence="1">The sequence shown here is derived from an EMBL/GenBank/DDBJ whole genome shotgun (WGS) entry which is preliminary data.</text>
</comment>
<dbReference type="Proteomes" id="UP001150538">
    <property type="component" value="Unassembled WGS sequence"/>
</dbReference>
<reference evidence="1" key="1">
    <citation type="submission" date="2022-07" db="EMBL/GenBank/DDBJ databases">
        <title>Phylogenomic reconstructions and comparative analyses of Kickxellomycotina fungi.</title>
        <authorList>
            <person name="Reynolds N.K."/>
            <person name="Stajich J.E."/>
            <person name="Barry K."/>
            <person name="Grigoriev I.V."/>
            <person name="Crous P."/>
            <person name="Smith M.E."/>
        </authorList>
    </citation>
    <scope>NUCLEOTIDE SEQUENCE</scope>
    <source>
        <strain evidence="1">NBRC 100468</strain>
    </source>
</reference>
<dbReference type="AlphaFoldDB" id="A0A9W8DSM5"/>
<keyword evidence="2" id="KW-1185">Reference proteome</keyword>
<evidence type="ECO:0000313" key="1">
    <source>
        <dbReference type="EMBL" id="KAJ1916675.1"/>
    </source>
</evidence>
<organism evidence="1 2">
    <name type="scientific">Mycoemilia scoparia</name>
    <dbReference type="NCBI Taxonomy" id="417184"/>
    <lineage>
        <taxon>Eukaryota</taxon>
        <taxon>Fungi</taxon>
        <taxon>Fungi incertae sedis</taxon>
        <taxon>Zoopagomycota</taxon>
        <taxon>Kickxellomycotina</taxon>
        <taxon>Kickxellomycetes</taxon>
        <taxon>Kickxellales</taxon>
        <taxon>Kickxellaceae</taxon>
        <taxon>Mycoemilia</taxon>
    </lineage>
</organism>
<proteinExistence type="predicted"/>